<name>A0AAW8T278_9ENTE</name>
<dbReference type="InterPro" id="IPR003961">
    <property type="entry name" value="FN3_dom"/>
</dbReference>
<sequence>MKRKGLMKKLKGIMSLVTLLIMTVSSLGIPAQVFAADEGNVPANLTVKHNDTQKWTVIQFDKVEDADSYKIYRAEEQDGNFEHIQTLKSDTTYAVDPYTELKTDGTLKADYLYYYKVSAVVEGKEQEAAGPVANQDVATKASDDQIEEAAAAPSVVTEEKAEEVTEETTEEQTAAVQTYSSSRHDKDCDTKHSSRKKCNSNNWKHGDYCDKKHSGKKCNEKNWKHGDYCDKKHSGHGCNENKWQHGKDCDKNHSGHNCNENNWKHGKDCDEKHSGHNCNHNWKHDEDCDKKHDGKECNQNNYKEKWDAVKNVCVTETQHHWLKLSWESKGSDAEYKIFRATKKCNDYNSKDFKEIATVKGQTTYNDTKLNHNTTYCYKVMVKRPKICPYTIETVSSSNVGKFTICGTTLNPSIKATAVSDKAIKVTWTNTKSDNASTRYATSYTLYRSTTNNINKATAITVAGKQDGSEMSYTDDCLNQCTTYYYWVKANYGQWSNWVSPQWGPSCATTLKKKDIGTDLKGCVKNYLKCGCIPTRYYGAQIFLGTKKPTDYTKVRVYRRTSSGKYTSAYKTIDVRYAKYMNGSFGKGYYLDYTLSKVCLSRGTYYFAIQAVGYDGGKEITGPMKEIGCAYVKW</sequence>
<gene>
    <name evidence="4" type="ORF">P7D78_20690</name>
</gene>
<evidence type="ECO:0000256" key="2">
    <source>
        <dbReference type="SAM" id="SignalP"/>
    </source>
</evidence>
<organism evidence="4 5">
    <name type="scientific">Enterococcus raffinosus</name>
    <dbReference type="NCBI Taxonomy" id="71452"/>
    <lineage>
        <taxon>Bacteria</taxon>
        <taxon>Bacillati</taxon>
        <taxon>Bacillota</taxon>
        <taxon>Bacilli</taxon>
        <taxon>Lactobacillales</taxon>
        <taxon>Enterococcaceae</taxon>
        <taxon>Enterococcus</taxon>
    </lineage>
</organism>
<dbReference type="Proteomes" id="UP001249240">
    <property type="component" value="Unassembled WGS sequence"/>
</dbReference>
<reference evidence="4" key="1">
    <citation type="submission" date="2023-03" db="EMBL/GenBank/DDBJ databases">
        <authorList>
            <person name="Shen W."/>
            <person name="Cai J."/>
        </authorList>
    </citation>
    <scope>NUCLEOTIDE SEQUENCE</scope>
    <source>
        <strain evidence="4">B646-2</strain>
    </source>
</reference>
<dbReference type="GeneID" id="67042392"/>
<protein>
    <submittedName>
        <fullName evidence="4">Fibronectin type III domain-containing protein</fullName>
    </submittedName>
</protein>
<evidence type="ECO:0000313" key="5">
    <source>
        <dbReference type="Proteomes" id="UP001249240"/>
    </source>
</evidence>
<evidence type="ECO:0000259" key="3">
    <source>
        <dbReference type="PROSITE" id="PS50853"/>
    </source>
</evidence>
<dbReference type="EMBL" id="JARPXM010000051">
    <property type="protein sequence ID" value="MDT2540526.1"/>
    <property type="molecule type" value="Genomic_DNA"/>
</dbReference>
<proteinExistence type="predicted"/>
<evidence type="ECO:0000313" key="4">
    <source>
        <dbReference type="EMBL" id="MDT2540526.1"/>
    </source>
</evidence>
<feature type="signal peptide" evidence="2">
    <location>
        <begin position="1"/>
        <end position="35"/>
    </location>
</feature>
<keyword evidence="2" id="KW-0732">Signal</keyword>
<feature type="domain" description="Fibronectin type-III" evidence="3">
    <location>
        <begin position="407"/>
        <end position="505"/>
    </location>
</feature>
<evidence type="ECO:0000256" key="1">
    <source>
        <dbReference type="SAM" id="MobiDB-lite"/>
    </source>
</evidence>
<feature type="region of interest" description="Disordered" evidence="1">
    <location>
        <begin position="141"/>
        <end position="197"/>
    </location>
</feature>
<accession>A0AAW8T278</accession>
<feature type="chain" id="PRO_5043903136" evidence="2">
    <location>
        <begin position="36"/>
        <end position="633"/>
    </location>
</feature>
<dbReference type="PROSITE" id="PS50853">
    <property type="entry name" value="FN3"/>
    <property type="match status" value="1"/>
</dbReference>
<feature type="compositionally biased region" description="Basic and acidic residues" evidence="1">
    <location>
        <begin position="182"/>
        <end position="192"/>
    </location>
</feature>
<dbReference type="AlphaFoldDB" id="A0AAW8T278"/>
<comment type="caution">
    <text evidence="4">The sequence shown here is derived from an EMBL/GenBank/DDBJ whole genome shotgun (WGS) entry which is preliminary data.</text>
</comment>
<dbReference type="RefSeq" id="WP_218257455.1">
    <property type="nucleotide sequence ID" value="NZ_CAUFJU010000046.1"/>
</dbReference>